<dbReference type="InterPro" id="IPR018199">
    <property type="entry name" value="Ribosomal_eS4_N_CS"/>
</dbReference>
<dbReference type="FunFam" id="2.40.50.740:FF:000001">
    <property type="entry name" value="40S ribosomal protein S4"/>
    <property type="match status" value="1"/>
</dbReference>
<dbReference type="GO" id="GO:0006412">
    <property type="term" value="P:translation"/>
    <property type="evidence" value="ECO:0007669"/>
    <property type="project" value="InterPro"/>
</dbReference>
<dbReference type="PANTHER" id="PTHR11581:SF0">
    <property type="entry name" value="SMALL RIBOSOMAL SUBUNIT PROTEIN ES4"/>
    <property type="match status" value="1"/>
</dbReference>
<dbReference type="PROSITE" id="PS50889">
    <property type="entry name" value="S4"/>
    <property type="match status" value="1"/>
</dbReference>
<evidence type="ECO:0000256" key="5">
    <source>
        <dbReference type="ARBA" id="ARBA00023274"/>
    </source>
</evidence>
<gene>
    <name evidence="9" type="ORF">ALEPTO_LOCUS3666</name>
</gene>
<dbReference type="Pfam" id="PF08071">
    <property type="entry name" value="RS4NT"/>
    <property type="match status" value="1"/>
</dbReference>
<proteinExistence type="inferred from homology"/>
<keyword evidence="3 6" id="KW-0694">RNA-binding</keyword>
<feature type="domain" description="RNA-binding S4" evidence="7">
    <location>
        <begin position="42"/>
        <end position="106"/>
    </location>
</feature>
<dbReference type="Gene3D" id="3.10.290.10">
    <property type="entry name" value="RNA-binding S4 domain"/>
    <property type="match status" value="1"/>
</dbReference>
<dbReference type="CDD" id="cd00165">
    <property type="entry name" value="S4"/>
    <property type="match status" value="1"/>
</dbReference>
<dbReference type="PANTHER" id="PTHR11581">
    <property type="entry name" value="30S/40S RIBOSOMAL PROTEIN S4"/>
    <property type="match status" value="1"/>
</dbReference>
<evidence type="ECO:0000256" key="2">
    <source>
        <dbReference type="ARBA" id="ARBA00022730"/>
    </source>
</evidence>
<evidence type="ECO:0000256" key="4">
    <source>
        <dbReference type="ARBA" id="ARBA00022980"/>
    </source>
</evidence>
<dbReference type="Gene3D" id="2.40.50.740">
    <property type="match status" value="1"/>
</dbReference>
<name>A0A9N8ZRF9_9GLOM</name>
<dbReference type="GO" id="GO:0003735">
    <property type="term" value="F:structural constituent of ribosome"/>
    <property type="evidence" value="ECO:0007669"/>
    <property type="project" value="UniProtKB-UniRule"/>
</dbReference>
<reference evidence="9" key="1">
    <citation type="submission" date="2021-06" db="EMBL/GenBank/DDBJ databases">
        <authorList>
            <person name="Kallberg Y."/>
            <person name="Tangrot J."/>
            <person name="Rosling A."/>
        </authorList>
    </citation>
    <scope>NUCLEOTIDE SEQUENCE</scope>
    <source>
        <strain evidence="9">FL130A</strain>
    </source>
</reference>
<dbReference type="AlphaFoldDB" id="A0A9N8ZRF9"/>
<comment type="similarity">
    <text evidence="1 6">Belongs to the eukaryotic ribosomal protein eS4 family.</text>
</comment>
<dbReference type="InterPro" id="IPR013843">
    <property type="entry name" value="Ribosomal_eS4_N"/>
</dbReference>
<dbReference type="Pfam" id="PF01479">
    <property type="entry name" value="S4"/>
    <property type="match status" value="1"/>
</dbReference>
<keyword evidence="4 6" id="KW-0689">Ribosomal protein</keyword>
<accession>A0A9N8ZRF9</accession>
<evidence type="ECO:0000256" key="3">
    <source>
        <dbReference type="ARBA" id="ARBA00022884"/>
    </source>
</evidence>
<dbReference type="InterPro" id="IPR014722">
    <property type="entry name" value="Rib_uL2_dom2"/>
</dbReference>
<dbReference type="Pfam" id="PF16121">
    <property type="entry name" value="40S_S4_C"/>
    <property type="match status" value="1"/>
</dbReference>
<dbReference type="NCBIfam" id="NF003312">
    <property type="entry name" value="PRK04313.1"/>
    <property type="match status" value="1"/>
</dbReference>
<dbReference type="InterPro" id="IPR000876">
    <property type="entry name" value="Ribosomal_eS4"/>
</dbReference>
<dbReference type="Proteomes" id="UP000789508">
    <property type="component" value="Unassembled WGS sequence"/>
</dbReference>
<dbReference type="GO" id="GO:0022627">
    <property type="term" value="C:cytosolic small ribosomal subunit"/>
    <property type="evidence" value="ECO:0007669"/>
    <property type="project" value="TreeGrafter"/>
</dbReference>
<dbReference type="FunFam" id="3.10.290.10:FF:000051">
    <property type="entry name" value="40S ribosomal protein S4, X isoform"/>
    <property type="match status" value="1"/>
</dbReference>
<dbReference type="HAMAP" id="MF_00485">
    <property type="entry name" value="Ribosomal_eS4"/>
    <property type="match status" value="1"/>
</dbReference>
<dbReference type="InterPro" id="IPR041982">
    <property type="entry name" value="Ribosomal_eS4_KOW"/>
</dbReference>
<evidence type="ECO:0000313" key="10">
    <source>
        <dbReference type="Proteomes" id="UP000789508"/>
    </source>
</evidence>
<dbReference type="InterPro" id="IPR038237">
    <property type="entry name" value="Ribosomal_eS4_central_sf"/>
</dbReference>
<dbReference type="InterPro" id="IPR036986">
    <property type="entry name" value="S4_RNA-bd_sf"/>
</dbReference>
<dbReference type="InterPro" id="IPR013845">
    <property type="entry name" value="Ribosomal_eS4_central_region"/>
</dbReference>
<evidence type="ECO:0000256" key="1">
    <source>
        <dbReference type="ARBA" id="ARBA00007500"/>
    </source>
</evidence>
<evidence type="ECO:0000313" key="9">
    <source>
        <dbReference type="EMBL" id="CAG8504758.1"/>
    </source>
</evidence>
<organism evidence="9 10">
    <name type="scientific">Ambispora leptoticha</name>
    <dbReference type="NCBI Taxonomy" id="144679"/>
    <lineage>
        <taxon>Eukaryota</taxon>
        <taxon>Fungi</taxon>
        <taxon>Fungi incertae sedis</taxon>
        <taxon>Mucoromycota</taxon>
        <taxon>Glomeromycotina</taxon>
        <taxon>Glomeromycetes</taxon>
        <taxon>Archaeosporales</taxon>
        <taxon>Ambisporaceae</taxon>
        <taxon>Ambispora</taxon>
    </lineage>
</organism>
<dbReference type="FunFam" id="2.30.30.30:FF:000005">
    <property type="entry name" value="40S ribosomal protein S4"/>
    <property type="match status" value="1"/>
</dbReference>
<dbReference type="SMART" id="SM00739">
    <property type="entry name" value="KOW"/>
    <property type="match status" value="1"/>
</dbReference>
<dbReference type="InterPro" id="IPR002942">
    <property type="entry name" value="S4_RNA-bd"/>
</dbReference>
<dbReference type="OrthoDB" id="1109245at2759"/>
<dbReference type="CDD" id="cd06087">
    <property type="entry name" value="KOW_RPS4"/>
    <property type="match status" value="1"/>
</dbReference>
<comment type="caution">
    <text evidence="9">The sequence shown here is derived from an EMBL/GenBank/DDBJ whole genome shotgun (WGS) entry which is preliminary data.</text>
</comment>
<evidence type="ECO:0000256" key="6">
    <source>
        <dbReference type="PIRNR" id="PIRNR002116"/>
    </source>
</evidence>
<evidence type="ECO:0000259" key="7">
    <source>
        <dbReference type="SMART" id="SM00363"/>
    </source>
</evidence>
<keyword evidence="5 6" id="KW-0687">Ribonucleoprotein</keyword>
<dbReference type="InterPro" id="IPR032277">
    <property type="entry name" value="Ribosomal_eS4_C"/>
</dbReference>
<keyword evidence="2 6" id="KW-0699">rRNA-binding</keyword>
<protein>
    <recommendedName>
        <fullName evidence="6">40S ribosomal protein S4</fullName>
    </recommendedName>
</protein>
<dbReference type="Gene3D" id="2.30.30.30">
    <property type="match status" value="1"/>
</dbReference>
<sequence length="252" mass="28607">MARGPRKHLKRINAPSHWMLDKLTGTYAPRPSPGPHKLRECLPLTIFLRNRLKYALTGKEVQSILMQRLVKVDGKVRTDTKFPAGFMDVISIEKTGENFRLIYDTKGRFTIHRITAEEAKYKLCKVKKMQVGAKGIPFIVTHDGRTIRYPDPLIKVNDTIKFDIETNKPTEFIKFEVGNVAMITGGRNMGRVGIITHREKHIGGYNIVHVKDSQERQFATRLNNVFVIGEGAKPFISLPKGKGVKVSIIFIK</sequence>
<dbReference type="Pfam" id="PF00900">
    <property type="entry name" value="Ribosomal_S4e"/>
    <property type="match status" value="1"/>
</dbReference>
<evidence type="ECO:0000259" key="8">
    <source>
        <dbReference type="SMART" id="SM00739"/>
    </source>
</evidence>
<dbReference type="GO" id="GO:0019843">
    <property type="term" value="F:rRNA binding"/>
    <property type="evidence" value="ECO:0007669"/>
    <property type="project" value="UniProtKB-UniRule"/>
</dbReference>
<dbReference type="Pfam" id="PF00467">
    <property type="entry name" value="KOW"/>
    <property type="match status" value="1"/>
</dbReference>
<dbReference type="InterPro" id="IPR005824">
    <property type="entry name" value="KOW"/>
</dbReference>
<dbReference type="PROSITE" id="PS00528">
    <property type="entry name" value="RIBOSOMAL_S4E"/>
    <property type="match status" value="1"/>
</dbReference>
<dbReference type="EMBL" id="CAJVPS010000718">
    <property type="protein sequence ID" value="CAG8504758.1"/>
    <property type="molecule type" value="Genomic_DNA"/>
</dbReference>
<dbReference type="SMART" id="SM00363">
    <property type="entry name" value="S4"/>
    <property type="match status" value="1"/>
</dbReference>
<keyword evidence="10" id="KW-1185">Reference proteome</keyword>
<feature type="domain" description="KOW" evidence="8">
    <location>
        <begin position="174"/>
        <end position="201"/>
    </location>
</feature>
<dbReference type="PIRSF" id="PIRSF002116">
    <property type="entry name" value="Ribosomal_S4"/>
    <property type="match status" value="1"/>
</dbReference>